<gene>
    <name evidence="6" type="ORF">ACIGXA_09390</name>
</gene>
<keyword evidence="7" id="KW-1185">Reference proteome</keyword>
<dbReference type="RefSeq" id="WP_399646268.1">
    <property type="nucleotide sequence ID" value="NZ_JBITYG010000002.1"/>
</dbReference>
<keyword evidence="3" id="KW-0408">Iron</keyword>
<dbReference type="PANTHER" id="PTHR10696">
    <property type="entry name" value="GAMMA-BUTYROBETAINE HYDROXYLASE-RELATED"/>
    <property type="match status" value="1"/>
</dbReference>
<evidence type="ECO:0000313" key="7">
    <source>
        <dbReference type="Proteomes" id="UP001614394"/>
    </source>
</evidence>
<dbReference type="PANTHER" id="PTHR10696:SF56">
    <property type="entry name" value="TAUD_TFDA-LIKE DOMAIN-CONTAINING PROTEIN"/>
    <property type="match status" value="1"/>
</dbReference>
<evidence type="ECO:0000259" key="5">
    <source>
        <dbReference type="Pfam" id="PF02668"/>
    </source>
</evidence>
<sequence>MTAAAATAPTPFAEHHLTEAERSSMLTERLRRCGLATVSGLPTRGTVLGFVHSVMRLNPHRDSDRDGLTTIHNTSLPHRAQLPGFAGFGNGELAPHTERSSIPRPPRLMLLVCLRPALEGGECGLIDGQAVFADLDAHHPEIAEELAVPRSAYFGDGGGHLAQVITRLGPDRASFRLRLDELVKFSPHLTPHLPVLRAVLDRHRTNMTLSVGEGYLLDNHRWLHSRGPFTGDRLMVRALGDPIPAMALRPGFVRAAARTGEQREPECS</sequence>
<evidence type="ECO:0000256" key="1">
    <source>
        <dbReference type="ARBA" id="ARBA00001954"/>
    </source>
</evidence>
<dbReference type="EMBL" id="JBITYG010000002">
    <property type="protein sequence ID" value="MFI9100729.1"/>
    <property type="molecule type" value="Genomic_DNA"/>
</dbReference>
<proteinExistence type="predicted"/>
<organism evidence="6 7">
    <name type="scientific">Streptomyces fildesensis</name>
    <dbReference type="NCBI Taxonomy" id="375757"/>
    <lineage>
        <taxon>Bacteria</taxon>
        <taxon>Bacillati</taxon>
        <taxon>Actinomycetota</taxon>
        <taxon>Actinomycetes</taxon>
        <taxon>Kitasatosporales</taxon>
        <taxon>Streptomycetaceae</taxon>
        <taxon>Streptomyces</taxon>
    </lineage>
</organism>
<comment type="caution">
    <text evidence="6">The sequence shown here is derived from an EMBL/GenBank/DDBJ whole genome shotgun (WGS) entry which is preliminary data.</text>
</comment>
<keyword evidence="6" id="KW-0223">Dioxygenase</keyword>
<dbReference type="GO" id="GO:0051213">
    <property type="term" value="F:dioxygenase activity"/>
    <property type="evidence" value="ECO:0007669"/>
    <property type="project" value="UniProtKB-KW"/>
</dbReference>
<evidence type="ECO:0000313" key="6">
    <source>
        <dbReference type="EMBL" id="MFI9100729.1"/>
    </source>
</evidence>
<accession>A0ABW8C2S4</accession>
<dbReference type="InterPro" id="IPR003819">
    <property type="entry name" value="TauD/TfdA-like"/>
</dbReference>
<dbReference type="Pfam" id="PF02668">
    <property type="entry name" value="TauD"/>
    <property type="match status" value="1"/>
</dbReference>
<evidence type="ECO:0000256" key="4">
    <source>
        <dbReference type="ARBA" id="ARBA00023194"/>
    </source>
</evidence>
<dbReference type="SUPFAM" id="SSF51197">
    <property type="entry name" value="Clavaminate synthase-like"/>
    <property type="match status" value="1"/>
</dbReference>
<protein>
    <submittedName>
        <fullName evidence="6">TauD/TfdA family dioxygenase</fullName>
    </submittedName>
</protein>
<dbReference type="InterPro" id="IPR042098">
    <property type="entry name" value="TauD-like_sf"/>
</dbReference>
<dbReference type="Proteomes" id="UP001614394">
    <property type="component" value="Unassembled WGS sequence"/>
</dbReference>
<keyword evidence="4" id="KW-0045">Antibiotic biosynthesis</keyword>
<comment type="cofactor">
    <cofactor evidence="1">
        <name>Fe(2+)</name>
        <dbReference type="ChEBI" id="CHEBI:29033"/>
    </cofactor>
</comment>
<feature type="domain" description="TauD/TfdA-like" evidence="5">
    <location>
        <begin position="21"/>
        <end position="238"/>
    </location>
</feature>
<keyword evidence="2" id="KW-0560">Oxidoreductase</keyword>
<evidence type="ECO:0000256" key="3">
    <source>
        <dbReference type="ARBA" id="ARBA00023004"/>
    </source>
</evidence>
<evidence type="ECO:0000256" key="2">
    <source>
        <dbReference type="ARBA" id="ARBA00023002"/>
    </source>
</evidence>
<reference evidence="6 7" key="1">
    <citation type="submission" date="2024-10" db="EMBL/GenBank/DDBJ databases">
        <title>The Natural Products Discovery Center: Release of the First 8490 Sequenced Strains for Exploring Actinobacteria Biosynthetic Diversity.</title>
        <authorList>
            <person name="Kalkreuter E."/>
            <person name="Kautsar S.A."/>
            <person name="Yang D."/>
            <person name="Bader C.D."/>
            <person name="Teijaro C.N."/>
            <person name="Fluegel L."/>
            <person name="Davis C.M."/>
            <person name="Simpson J.R."/>
            <person name="Lauterbach L."/>
            <person name="Steele A.D."/>
            <person name="Gui C."/>
            <person name="Meng S."/>
            <person name="Li G."/>
            <person name="Viehrig K."/>
            <person name="Ye F."/>
            <person name="Su P."/>
            <person name="Kiefer A.F."/>
            <person name="Nichols A."/>
            <person name="Cepeda A.J."/>
            <person name="Yan W."/>
            <person name="Fan B."/>
            <person name="Jiang Y."/>
            <person name="Adhikari A."/>
            <person name="Zheng C.-J."/>
            <person name="Schuster L."/>
            <person name="Cowan T.M."/>
            <person name="Smanski M.J."/>
            <person name="Chevrette M.G."/>
            <person name="De Carvalho L.P.S."/>
            <person name="Shen B."/>
        </authorList>
    </citation>
    <scope>NUCLEOTIDE SEQUENCE [LARGE SCALE GENOMIC DNA]</scope>
    <source>
        <strain evidence="6 7">NPDC053399</strain>
    </source>
</reference>
<name>A0ABW8C2S4_9ACTN</name>
<dbReference type="InterPro" id="IPR050411">
    <property type="entry name" value="AlphaKG_dependent_hydroxylases"/>
</dbReference>
<dbReference type="Gene3D" id="3.60.130.10">
    <property type="entry name" value="Clavaminate synthase-like"/>
    <property type="match status" value="1"/>
</dbReference>